<proteinExistence type="predicted"/>
<dbReference type="Gene3D" id="3.40.630.30">
    <property type="match status" value="1"/>
</dbReference>
<dbReference type="Pfam" id="PF00583">
    <property type="entry name" value="Acetyltransf_1"/>
    <property type="match status" value="1"/>
</dbReference>
<keyword evidence="3" id="KW-1185">Reference proteome</keyword>
<dbReference type="PROSITE" id="PS51186">
    <property type="entry name" value="GNAT"/>
    <property type="match status" value="1"/>
</dbReference>
<dbReference type="RefSeq" id="WP_090841565.1">
    <property type="nucleotide sequence ID" value="NZ_FNIL01000002.1"/>
</dbReference>
<sequence>MPEGLNTQNNYLFDVYAGEQLVGMIWLARKDDKNGFIYDLLIFEKYRNLGYGKAVMQSIEWIAKELGVLKLGLQVFPHNEHAVHLYHSSGFQVTNMKMEKRFSDDFQIISGTCKVNRNCFS</sequence>
<dbReference type="PANTHER" id="PTHR43259:SF1">
    <property type="entry name" value="N-ACETYLTRANSFERASE DOMAIN-CONTAINING PROTEIN"/>
    <property type="match status" value="1"/>
</dbReference>
<keyword evidence="2" id="KW-0808">Transferase</keyword>
<accession>A0A1H0CWV0</accession>
<dbReference type="OrthoDB" id="65897at2"/>
<dbReference type="GO" id="GO:0016747">
    <property type="term" value="F:acyltransferase activity, transferring groups other than amino-acyl groups"/>
    <property type="evidence" value="ECO:0007669"/>
    <property type="project" value="InterPro"/>
</dbReference>
<dbReference type="InterPro" id="IPR052829">
    <property type="entry name" value="N-acetyltransferase_domain"/>
</dbReference>
<evidence type="ECO:0000259" key="1">
    <source>
        <dbReference type="PROSITE" id="PS51186"/>
    </source>
</evidence>
<feature type="domain" description="N-acetyltransferase" evidence="1">
    <location>
        <begin position="1"/>
        <end position="109"/>
    </location>
</feature>
<evidence type="ECO:0000313" key="3">
    <source>
        <dbReference type="Proteomes" id="UP000198778"/>
    </source>
</evidence>
<dbReference type="CDD" id="cd04301">
    <property type="entry name" value="NAT_SF"/>
    <property type="match status" value="1"/>
</dbReference>
<name>A0A1H0CWV0_9BACI</name>
<dbReference type="PANTHER" id="PTHR43259">
    <property type="entry name" value="SPT10P"/>
    <property type="match status" value="1"/>
</dbReference>
<dbReference type="SUPFAM" id="SSF55729">
    <property type="entry name" value="Acyl-CoA N-acyltransferases (Nat)"/>
    <property type="match status" value="1"/>
</dbReference>
<dbReference type="EMBL" id="FNIL01000002">
    <property type="protein sequence ID" value="SDN62390.1"/>
    <property type="molecule type" value="Genomic_DNA"/>
</dbReference>
<protein>
    <submittedName>
        <fullName evidence="2">Acetyltransferase (GNAT) family protein</fullName>
    </submittedName>
</protein>
<dbReference type="Proteomes" id="UP000198778">
    <property type="component" value="Unassembled WGS sequence"/>
</dbReference>
<reference evidence="3" key="1">
    <citation type="submission" date="2016-10" db="EMBL/GenBank/DDBJ databases">
        <authorList>
            <person name="Varghese N."/>
            <person name="Submissions S."/>
        </authorList>
    </citation>
    <scope>NUCLEOTIDE SEQUENCE [LARGE SCALE GENOMIC DNA]</scope>
    <source>
        <strain evidence="3">CGMCC 1.10369</strain>
    </source>
</reference>
<dbReference type="InterPro" id="IPR016181">
    <property type="entry name" value="Acyl_CoA_acyltransferase"/>
</dbReference>
<dbReference type="STRING" id="745820.SAMN04488053_102261"/>
<dbReference type="AlphaFoldDB" id="A0A1H0CWV0"/>
<organism evidence="2 3">
    <name type="scientific">Alkalicoccus daliensis</name>
    <dbReference type="NCBI Taxonomy" id="745820"/>
    <lineage>
        <taxon>Bacteria</taxon>
        <taxon>Bacillati</taxon>
        <taxon>Bacillota</taxon>
        <taxon>Bacilli</taxon>
        <taxon>Bacillales</taxon>
        <taxon>Bacillaceae</taxon>
        <taxon>Alkalicoccus</taxon>
    </lineage>
</organism>
<dbReference type="InterPro" id="IPR000182">
    <property type="entry name" value="GNAT_dom"/>
</dbReference>
<evidence type="ECO:0000313" key="2">
    <source>
        <dbReference type="EMBL" id="SDN62390.1"/>
    </source>
</evidence>
<gene>
    <name evidence="2" type="ORF">SAMN04488053_102261</name>
</gene>